<dbReference type="AlphaFoldDB" id="K0TIV5"/>
<evidence type="ECO:0000313" key="2">
    <source>
        <dbReference type="Proteomes" id="UP000266841"/>
    </source>
</evidence>
<reference evidence="1 2" key="1">
    <citation type="journal article" date="2012" name="Genome Biol.">
        <title>Genome and low-iron response of an oceanic diatom adapted to chronic iron limitation.</title>
        <authorList>
            <person name="Lommer M."/>
            <person name="Specht M."/>
            <person name="Roy A.S."/>
            <person name="Kraemer L."/>
            <person name="Andreson R."/>
            <person name="Gutowska M.A."/>
            <person name="Wolf J."/>
            <person name="Bergner S.V."/>
            <person name="Schilhabel M.B."/>
            <person name="Klostermeier U.C."/>
            <person name="Beiko R.G."/>
            <person name="Rosenstiel P."/>
            <person name="Hippler M."/>
            <person name="Laroche J."/>
        </authorList>
    </citation>
    <scope>NUCLEOTIDE SEQUENCE [LARGE SCALE GENOMIC DNA]</scope>
    <source>
        <strain evidence="1 2">CCMP1005</strain>
    </source>
</reference>
<evidence type="ECO:0000313" key="1">
    <source>
        <dbReference type="EMBL" id="EJK73721.1"/>
    </source>
</evidence>
<sequence>RWVPLGVDVYRDRPADLHGAEHIVRDYRLAFVTGAAEADPRPFGPARGAAPEEGRGAGARVCLPFGFLFVSRRDGSSLRASCMRLRPTHPPTAGGV</sequence>
<organism evidence="1 2">
    <name type="scientific">Thalassiosira oceanica</name>
    <name type="common">Marine diatom</name>
    <dbReference type="NCBI Taxonomy" id="159749"/>
    <lineage>
        <taxon>Eukaryota</taxon>
        <taxon>Sar</taxon>
        <taxon>Stramenopiles</taxon>
        <taxon>Ochrophyta</taxon>
        <taxon>Bacillariophyta</taxon>
        <taxon>Coscinodiscophyceae</taxon>
        <taxon>Thalassiosirophycidae</taxon>
        <taxon>Thalassiosirales</taxon>
        <taxon>Thalassiosiraceae</taxon>
        <taxon>Thalassiosira</taxon>
    </lineage>
</organism>
<name>K0TIV5_THAOC</name>
<comment type="caution">
    <text evidence="1">The sequence shown here is derived from an EMBL/GenBank/DDBJ whole genome shotgun (WGS) entry which is preliminary data.</text>
</comment>
<proteinExistence type="predicted"/>
<gene>
    <name evidence="1" type="ORF">THAOC_04639</name>
</gene>
<dbReference type="EMBL" id="AGNL01004259">
    <property type="protein sequence ID" value="EJK73721.1"/>
    <property type="molecule type" value="Genomic_DNA"/>
</dbReference>
<feature type="non-terminal residue" evidence="1">
    <location>
        <position position="1"/>
    </location>
</feature>
<dbReference type="Proteomes" id="UP000266841">
    <property type="component" value="Unassembled WGS sequence"/>
</dbReference>
<keyword evidence="2" id="KW-1185">Reference proteome</keyword>
<protein>
    <submittedName>
        <fullName evidence="1">Uncharacterized protein</fullName>
    </submittedName>
</protein>
<accession>K0TIV5</accession>